<dbReference type="RefSeq" id="WP_087411824.1">
    <property type="nucleotide sequence ID" value="NZ_CALIXP010000055.1"/>
</dbReference>
<dbReference type="EMBL" id="NFKE01000001">
    <property type="protein sequence ID" value="OUP36329.1"/>
    <property type="molecule type" value="Genomic_DNA"/>
</dbReference>
<dbReference type="GO" id="GO:0016787">
    <property type="term" value="F:hydrolase activity"/>
    <property type="evidence" value="ECO:0007669"/>
    <property type="project" value="UniProtKB-KW"/>
</dbReference>
<keyword evidence="8" id="KW-0800">Toxin</keyword>
<dbReference type="InterPro" id="IPR029060">
    <property type="entry name" value="PIN-like_dom_sf"/>
</dbReference>
<dbReference type="Pfam" id="PF01850">
    <property type="entry name" value="PIN"/>
    <property type="match status" value="1"/>
</dbReference>
<evidence type="ECO:0000256" key="5">
    <source>
        <dbReference type="ARBA" id="ARBA00022801"/>
    </source>
</evidence>
<keyword evidence="4 8" id="KW-0479">Metal-binding</keyword>
<keyword evidence="5 8" id="KW-0378">Hydrolase</keyword>
<comment type="caution">
    <text evidence="10">The sequence shown here is derived from an EMBL/GenBank/DDBJ whole genome shotgun (WGS) entry which is preliminary data.</text>
</comment>
<reference evidence="12" key="1">
    <citation type="submission" date="2017-04" db="EMBL/GenBank/DDBJ databases">
        <title>Function of individual gut microbiota members based on whole genome sequencing of pure cultures obtained from chicken caecum.</title>
        <authorList>
            <person name="Medvecky M."/>
            <person name="Cejkova D."/>
            <person name="Polansky O."/>
            <person name="Karasova D."/>
            <person name="Kubasova T."/>
            <person name="Cizek A."/>
            <person name="Rychlik I."/>
        </authorList>
    </citation>
    <scope>NUCLEOTIDE SEQUENCE [LARGE SCALE GENOMIC DNA]</scope>
    <source>
        <strain evidence="12">An189</strain>
    </source>
</reference>
<comment type="function">
    <text evidence="8">Toxic component of a toxin-antitoxin (TA) system. An RNase.</text>
</comment>
<name>A0A1Y4JZZ4_9BACE</name>
<evidence type="ECO:0000313" key="10">
    <source>
        <dbReference type="EMBL" id="OUP36329.1"/>
    </source>
</evidence>
<dbReference type="CDD" id="cd18743">
    <property type="entry name" value="PIN_VapC4-5_FitB-like"/>
    <property type="match status" value="1"/>
</dbReference>
<dbReference type="EC" id="3.1.-.-" evidence="8"/>
<dbReference type="InterPro" id="IPR022907">
    <property type="entry name" value="VapC_family"/>
</dbReference>
<dbReference type="PANTHER" id="PTHR33653">
    <property type="entry name" value="RIBONUCLEASE VAPC2"/>
    <property type="match status" value="1"/>
</dbReference>
<keyword evidence="2 8" id="KW-1277">Toxin-antitoxin system</keyword>
<feature type="domain" description="PIN" evidence="9">
    <location>
        <begin position="7"/>
        <end position="125"/>
    </location>
</feature>
<dbReference type="HAMAP" id="MF_00265">
    <property type="entry name" value="VapC_Nob1"/>
    <property type="match status" value="1"/>
</dbReference>
<evidence type="ECO:0000259" key="9">
    <source>
        <dbReference type="Pfam" id="PF01850"/>
    </source>
</evidence>
<feature type="binding site" evidence="8">
    <location>
        <position position="10"/>
    </location>
    <ligand>
        <name>Mg(2+)</name>
        <dbReference type="ChEBI" id="CHEBI:18420"/>
    </ligand>
</feature>
<dbReference type="GO" id="GO:0000287">
    <property type="term" value="F:magnesium ion binding"/>
    <property type="evidence" value="ECO:0007669"/>
    <property type="project" value="UniProtKB-UniRule"/>
</dbReference>
<dbReference type="Proteomes" id="UP000196587">
    <property type="component" value="Unassembled WGS sequence"/>
</dbReference>
<dbReference type="EMBL" id="QRZG01000014">
    <property type="protein sequence ID" value="RGV53827.1"/>
    <property type="molecule type" value="Genomic_DNA"/>
</dbReference>
<evidence type="ECO:0000256" key="4">
    <source>
        <dbReference type="ARBA" id="ARBA00022723"/>
    </source>
</evidence>
<accession>A0A1Y4JZZ4</accession>
<evidence type="ECO:0000256" key="7">
    <source>
        <dbReference type="ARBA" id="ARBA00038093"/>
    </source>
</evidence>
<keyword evidence="3 8" id="KW-0540">Nuclease</keyword>
<organism evidence="10 12">
    <name type="scientific">Bacteroides clarus</name>
    <dbReference type="NCBI Taxonomy" id="626929"/>
    <lineage>
        <taxon>Bacteria</taxon>
        <taxon>Pseudomonadati</taxon>
        <taxon>Bacteroidota</taxon>
        <taxon>Bacteroidia</taxon>
        <taxon>Bacteroidales</taxon>
        <taxon>Bacteroidaceae</taxon>
        <taxon>Bacteroides</taxon>
    </lineage>
</organism>
<sequence>MDRVPKYLLDSNICIYILRGQKGMCEQLRRVGWHNCCISEMTVAELLYGAECSNSVAENIKEVLSFCADMEVIPIAVAISEYASQKARLRRKGTLIDDIDLFIGATAVAIDAVMVTENVKHLDRVENIRIENWASEK</sequence>
<dbReference type="Proteomes" id="UP000284366">
    <property type="component" value="Unassembled WGS sequence"/>
</dbReference>
<dbReference type="SUPFAM" id="SSF88723">
    <property type="entry name" value="PIN domain-like"/>
    <property type="match status" value="1"/>
</dbReference>
<protein>
    <recommendedName>
        <fullName evidence="8">Ribonuclease VapC</fullName>
        <shortName evidence="8">RNase VapC</shortName>
        <ecNumber evidence="8">3.1.-.-</ecNumber>
    </recommendedName>
    <alternativeName>
        <fullName evidence="8">Toxin VapC</fullName>
    </alternativeName>
</protein>
<evidence type="ECO:0000313" key="13">
    <source>
        <dbReference type="Proteomes" id="UP000284366"/>
    </source>
</evidence>
<evidence type="ECO:0000256" key="1">
    <source>
        <dbReference type="ARBA" id="ARBA00001946"/>
    </source>
</evidence>
<comment type="cofactor">
    <cofactor evidence="1 8">
        <name>Mg(2+)</name>
        <dbReference type="ChEBI" id="CHEBI:18420"/>
    </cofactor>
</comment>
<dbReference type="GO" id="GO:0004540">
    <property type="term" value="F:RNA nuclease activity"/>
    <property type="evidence" value="ECO:0007669"/>
    <property type="project" value="InterPro"/>
</dbReference>
<dbReference type="GO" id="GO:0090729">
    <property type="term" value="F:toxin activity"/>
    <property type="evidence" value="ECO:0007669"/>
    <property type="project" value="UniProtKB-KW"/>
</dbReference>
<evidence type="ECO:0000256" key="3">
    <source>
        <dbReference type="ARBA" id="ARBA00022722"/>
    </source>
</evidence>
<gene>
    <name evidence="8" type="primary">vapC</name>
    <name evidence="10" type="ORF">B5F24_00055</name>
    <name evidence="11" type="ORF">DWW09_09590</name>
</gene>
<dbReference type="PANTHER" id="PTHR33653:SF1">
    <property type="entry name" value="RIBONUCLEASE VAPC2"/>
    <property type="match status" value="1"/>
</dbReference>
<keyword evidence="6 8" id="KW-0460">Magnesium</keyword>
<evidence type="ECO:0000313" key="12">
    <source>
        <dbReference type="Proteomes" id="UP000196587"/>
    </source>
</evidence>
<feature type="binding site" evidence="8">
    <location>
        <position position="100"/>
    </location>
    <ligand>
        <name>Mg(2+)</name>
        <dbReference type="ChEBI" id="CHEBI:18420"/>
    </ligand>
</feature>
<evidence type="ECO:0000256" key="2">
    <source>
        <dbReference type="ARBA" id="ARBA00022649"/>
    </source>
</evidence>
<evidence type="ECO:0000313" key="11">
    <source>
        <dbReference type="EMBL" id="RGV53827.1"/>
    </source>
</evidence>
<evidence type="ECO:0000256" key="8">
    <source>
        <dbReference type="HAMAP-Rule" id="MF_00265"/>
    </source>
</evidence>
<dbReference type="InterPro" id="IPR050556">
    <property type="entry name" value="Type_II_TA_system_RNase"/>
</dbReference>
<dbReference type="InterPro" id="IPR002716">
    <property type="entry name" value="PIN_dom"/>
</dbReference>
<dbReference type="AlphaFoldDB" id="A0A1Y4JZZ4"/>
<reference evidence="10" key="2">
    <citation type="journal article" date="2018" name="BMC Genomics">
        <title>Whole genome sequencing and function prediction of 133 gut anaerobes isolated from chicken caecum in pure cultures.</title>
        <authorList>
            <person name="Medvecky M."/>
            <person name="Cejkova D."/>
            <person name="Polansky O."/>
            <person name="Karasova D."/>
            <person name="Kubasova T."/>
            <person name="Cizek A."/>
            <person name="Rychlik I."/>
        </authorList>
    </citation>
    <scope>NUCLEOTIDE SEQUENCE</scope>
    <source>
        <strain evidence="10">An189</strain>
    </source>
</reference>
<dbReference type="Gene3D" id="3.40.50.1010">
    <property type="entry name" value="5'-nuclease"/>
    <property type="match status" value="1"/>
</dbReference>
<comment type="similarity">
    <text evidence="7 8">Belongs to the PINc/VapC protein family.</text>
</comment>
<proteinExistence type="inferred from homology"/>
<evidence type="ECO:0000256" key="6">
    <source>
        <dbReference type="ARBA" id="ARBA00022842"/>
    </source>
</evidence>
<reference evidence="11 13" key="3">
    <citation type="submission" date="2018-08" db="EMBL/GenBank/DDBJ databases">
        <title>A genome reference for cultivated species of the human gut microbiota.</title>
        <authorList>
            <person name="Zou Y."/>
            <person name="Xue W."/>
            <person name="Luo G."/>
        </authorList>
    </citation>
    <scope>NUCLEOTIDE SEQUENCE [LARGE SCALE GENOMIC DNA]</scope>
    <source>
        <strain evidence="11 13">AF14-27</strain>
    </source>
</reference>